<gene>
    <name evidence="1" type="ORF">MM415B04100_0004</name>
</gene>
<protein>
    <submittedName>
        <fullName evidence="1">Uncharacterized protein</fullName>
    </submittedName>
</protein>
<accession>A0A6M3LG74</accession>
<dbReference type="AlphaFoldDB" id="A0A6M3LG74"/>
<name>A0A6M3LG74_9ZZZZ</name>
<sequence length="95" mass="11181">MSMNRQPIHTTLSKDCRGWLRKESADTGDYEGEIIEKAIDFYKNNKTVLEEYKQARIFLKELIKTELLEDYAKARPLLKRLIKQEIKEHNLIGGN</sequence>
<proteinExistence type="predicted"/>
<organism evidence="1">
    <name type="scientific">viral metagenome</name>
    <dbReference type="NCBI Taxonomy" id="1070528"/>
    <lineage>
        <taxon>unclassified sequences</taxon>
        <taxon>metagenomes</taxon>
        <taxon>organismal metagenomes</taxon>
    </lineage>
</organism>
<evidence type="ECO:0000313" key="1">
    <source>
        <dbReference type="EMBL" id="QJA93830.1"/>
    </source>
</evidence>
<dbReference type="EMBL" id="MT143181">
    <property type="protein sequence ID" value="QJA93830.1"/>
    <property type="molecule type" value="Genomic_DNA"/>
</dbReference>
<reference evidence="1" key="1">
    <citation type="submission" date="2020-03" db="EMBL/GenBank/DDBJ databases">
        <title>The deep terrestrial virosphere.</title>
        <authorList>
            <person name="Holmfeldt K."/>
            <person name="Nilsson E."/>
            <person name="Simone D."/>
            <person name="Lopez-Fernandez M."/>
            <person name="Wu X."/>
            <person name="de Brujin I."/>
            <person name="Lundin D."/>
            <person name="Andersson A."/>
            <person name="Bertilsson S."/>
            <person name="Dopson M."/>
        </authorList>
    </citation>
    <scope>NUCLEOTIDE SEQUENCE</scope>
    <source>
        <strain evidence="1">MM415B04100</strain>
    </source>
</reference>